<dbReference type="InterPro" id="IPR037233">
    <property type="entry name" value="CcmK-like_sf"/>
</dbReference>
<keyword evidence="2" id="KW-1283">Bacterial microcompartment</keyword>
<gene>
    <name evidence="4" type="ORF">UABAM_00110</name>
</gene>
<dbReference type="SUPFAM" id="SSF143414">
    <property type="entry name" value="CcmK-like"/>
    <property type="match status" value="1"/>
</dbReference>
<dbReference type="SMART" id="SM00877">
    <property type="entry name" value="BMC"/>
    <property type="match status" value="1"/>
</dbReference>
<dbReference type="Gene3D" id="3.30.70.1710">
    <property type="match status" value="2"/>
</dbReference>
<feature type="domain" description="BMC circularly permuted" evidence="3">
    <location>
        <begin position="31"/>
        <end position="133"/>
    </location>
</feature>
<evidence type="ECO:0000259" key="3">
    <source>
        <dbReference type="PROSITE" id="PS51931"/>
    </source>
</evidence>
<comment type="subcellular location">
    <subcellularLocation>
        <location evidence="1">Bacterial microcompartment</location>
    </subcellularLocation>
</comment>
<protein>
    <submittedName>
        <fullName evidence="4">BMC domain-containing protein</fullName>
    </submittedName>
</protein>
<dbReference type="GO" id="GO:0031469">
    <property type="term" value="C:bacterial microcompartment"/>
    <property type="evidence" value="ECO:0007669"/>
    <property type="project" value="UniProtKB-SubCell"/>
</dbReference>
<reference evidence="4 5" key="1">
    <citation type="submission" date="2019-08" db="EMBL/GenBank/DDBJ databases">
        <title>Complete genome sequence of Candidatus Uab amorphum.</title>
        <authorList>
            <person name="Shiratori T."/>
            <person name="Suzuki S."/>
            <person name="Kakizawa Y."/>
            <person name="Ishida K."/>
        </authorList>
    </citation>
    <scope>NUCLEOTIDE SEQUENCE [LARGE SCALE GENOMIC DNA]</scope>
    <source>
        <strain evidence="4 5">SRT547</strain>
    </source>
</reference>
<sequence>MCVINYVLCRHVSVIYIVLFTKPFHEKIMIQLRTYTFLNSLQPQLASYMAATCRGYLPVAGEASLWIEIAPGMEINRITDVAQKSTDVKPAVQVVERAFGILEVHAERQDSVLEAGRQILSYLNMTENMRQKPAIKTNEIITGVNDHQAMLINRTRKGNMLLGGQTLFILEVQPAGYAMIAANEAEKATPLSLVDIQPIGAFGRLYLAGTDSEIQEAQKAAISVLEQIAGEV</sequence>
<dbReference type="CDD" id="cd07051">
    <property type="entry name" value="BMC_like_1_repeat1"/>
    <property type="match status" value="1"/>
</dbReference>
<dbReference type="InterPro" id="IPR044870">
    <property type="entry name" value="BMC_CP"/>
</dbReference>
<dbReference type="KEGG" id="uam:UABAM_00110"/>
<dbReference type="InterPro" id="IPR000249">
    <property type="entry name" value="BMC_dom"/>
</dbReference>
<accession>A0A5S9IHR2</accession>
<evidence type="ECO:0000313" key="4">
    <source>
        <dbReference type="EMBL" id="BBM81771.1"/>
    </source>
</evidence>
<dbReference type="EMBL" id="AP019860">
    <property type="protein sequence ID" value="BBM81771.1"/>
    <property type="molecule type" value="Genomic_DNA"/>
</dbReference>
<dbReference type="CDD" id="cd07052">
    <property type="entry name" value="BMC_like_1_repeat2"/>
    <property type="match status" value="1"/>
</dbReference>
<feature type="domain" description="BMC circularly permuted" evidence="3">
    <location>
        <begin position="134"/>
        <end position="232"/>
    </location>
</feature>
<organism evidence="4 5">
    <name type="scientific">Uabimicrobium amorphum</name>
    <dbReference type="NCBI Taxonomy" id="2596890"/>
    <lineage>
        <taxon>Bacteria</taxon>
        <taxon>Pseudomonadati</taxon>
        <taxon>Planctomycetota</taxon>
        <taxon>Candidatus Uabimicrobiia</taxon>
        <taxon>Candidatus Uabimicrobiales</taxon>
        <taxon>Candidatus Uabimicrobiaceae</taxon>
        <taxon>Candidatus Uabimicrobium</taxon>
    </lineage>
</organism>
<evidence type="ECO:0000313" key="5">
    <source>
        <dbReference type="Proteomes" id="UP000326354"/>
    </source>
</evidence>
<dbReference type="PROSITE" id="PS51931">
    <property type="entry name" value="BMC_CP"/>
    <property type="match status" value="2"/>
</dbReference>
<proteinExistence type="predicted"/>
<dbReference type="Proteomes" id="UP000326354">
    <property type="component" value="Chromosome"/>
</dbReference>
<dbReference type="AlphaFoldDB" id="A0A5S9IHR2"/>
<keyword evidence="5" id="KW-1185">Reference proteome</keyword>
<evidence type="ECO:0000256" key="2">
    <source>
        <dbReference type="ARBA" id="ARBA00024446"/>
    </source>
</evidence>
<name>A0A5S9IHR2_UABAM</name>
<evidence type="ECO:0000256" key="1">
    <source>
        <dbReference type="ARBA" id="ARBA00024322"/>
    </source>
</evidence>